<feature type="transmembrane region" description="Helical" evidence="1">
    <location>
        <begin position="105"/>
        <end position="124"/>
    </location>
</feature>
<keyword evidence="3" id="KW-1185">Reference proteome</keyword>
<evidence type="ECO:0000256" key="1">
    <source>
        <dbReference type="SAM" id="Phobius"/>
    </source>
</evidence>
<accession>A0A6A5X9U5</accession>
<feature type="transmembrane region" description="Helical" evidence="1">
    <location>
        <begin position="69"/>
        <end position="93"/>
    </location>
</feature>
<dbReference type="AlphaFoldDB" id="A0A6A5X9U5"/>
<reference evidence="2" key="1">
    <citation type="journal article" date="2020" name="Stud. Mycol.">
        <title>101 Dothideomycetes genomes: a test case for predicting lifestyles and emergence of pathogens.</title>
        <authorList>
            <person name="Haridas S."/>
            <person name="Albert R."/>
            <person name="Binder M."/>
            <person name="Bloem J."/>
            <person name="Labutti K."/>
            <person name="Salamov A."/>
            <person name="Andreopoulos B."/>
            <person name="Baker S."/>
            <person name="Barry K."/>
            <person name="Bills G."/>
            <person name="Bluhm B."/>
            <person name="Cannon C."/>
            <person name="Castanera R."/>
            <person name="Culley D."/>
            <person name="Daum C."/>
            <person name="Ezra D."/>
            <person name="Gonzalez J."/>
            <person name="Henrissat B."/>
            <person name="Kuo A."/>
            <person name="Liang C."/>
            <person name="Lipzen A."/>
            <person name="Lutzoni F."/>
            <person name="Magnuson J."/>
            <person name="Mondo S."/>
            <person name="Nolan M."/>
            <person name="Ohm R."/>
            <person name="Pangilinan J."/>
            <person name="Park H.-J."/>
            <person name="Ramirez L."/>
            <person name="Alfaro M."/>
            <person name="Sun H."/>
            <person name="Tritt A."/>
            <person name="Yoshinaga Y."/>
            <person name="Zwiers L.-H."/>
            <person name="Turgeon B."/>
            <person name="Goodwin S."/>
            <person name="Spatafora J."/>
            <person name="Crous P."/>
            <person name="Grigoriev I."/>
        </authorList>
    </citation>
    <scope>NUCLEOTIDE SEQUENCE</scope>
    <source>
        <strain evidence="2">CBS 175.79</strain>
    </source>
</reference>
<name>A0A6A5X9U5_9PLEO</name>
<dbReference type="Proteomes" id="UP000799778">
    <property type="component" value="Unassembled WGS sequence"/>
</dbReference>
<dbReference type="RefSeq" id="XP_033378018.1">
    <property type="nucleotide sequence ID" value="XM_033532492.1"/>
</dbReference>
<gene>
    <name evidence="2" type="ORF">BU24DRAFT_468035</name>
</gene>
<keyword evidence="1" id="KW-0472">Membrane</keyword>
<evidence type="ECO:0000313" key="3">
    <source>
        <dbReference type="Proteomes" id="UP000799778"/>
    </source>
</evidence>
<sequence length="143" mass="15946">MLLQTLTNTLTTLKGLFAGAVVNGSINPYLESFATSGYRIQSQTLGIPDKYGIFQTGPPRSQVLQAQQVMGLIYGCCFSIFLNVYCASFAIFYNHLPWKDVVECVAGLTLCELGLLGSLYWAMLNDFTRAPGYEWPDWKDHTE</sequence>
<dbReference type="OrthoDB" id="5096049at2759"/>
<protein>
    <submittedName>
        <fullName evidence="2">Uncharacterized protein</fullName>
    </submittedName>
</protein>
<keyword evidence="1" id="KW-1133">Transmembrane helix</keyword>
<keyword evidence="1" id="KW-0812">Transmembrane</keyword>
<evidence type="ECO:0000313" key="2">
    <source>
        <dbReference type="EMBL" id="KAF2009679.1"/>
    </source>
</evidence>
<dbReference type="GeneID" id="54289889"/>
<organism evidence="2 3">
    <name type="scientific">Aaosphaeria arxii CBS 175.79</name>
    <dbReference type="NCBI Taxonomy" id="1450172"/>
    <lineage>
        <taxon>Eukaryota</taxon>
        <taxon>Fungi</taxon>
        <taxon>Dikarya</taxon>
        <taxon>Ascomycota</taxon>
        <taxon>Pezizomycotina</taxon>
        <taxon>Dothideomycetes</taxon>
        <taxon>Pleosporomycetidae</taxon>
        <taxon>Pleosporales</taxon>
        <taxon>Pleosporales incertae sedis</taxon>
        <taxon>Aaosphaeria</taxon>
    </lineage>
</organism>
<proteinExistence type="predicted"/>
<dbReference type="EMBL" id="ML978078">
    <property type="protein sequence ID" value="KAF2009679.1"/>
    <property type="molecule type" value="Genomic_DNA"/>
</dbReference>